<dbReference type="Proteomes" id="UP000276295">
    <property type="component" value="Unassembled WGS sequence"/>
</dbReference>
<evidence type="ECO:0000313" key="2">
    <source>
        <dbReference type="Proteomes" id="UP000276295"/>
    </source>
</evidence>
<accession>A0A3A5JL56</accession>
<protein>
    <recommendedName>
        <fullName evidence="3">EcsC family protein</fullName>
    </recommendedName>
</protein>
<reference evidence="1 2" key="1">
    <citation type="submission" date="2018-09" db="EMBL/GenBank/DDBJ databases">
        <title>Draft genome sequence of Buttiauxella izardii CCUG 35510T.</title>
        <authorList>
            <person name="Salva-Serra F."/>
            <person name="Marathe N."/>
            <person name="Moore E."/>
            <person name="Stadler-Svensson L."/>
            <person name="Engstrom-Jakobsson H."/>
        </authorList>
    </citation>
    <scope>NUCLEOTIDE SEQUENCE [LARGE SCALE GENOMIC DNA]</scope>
    <source>
        <strain evidence="1 2">CCUG 35510</strain>
    </source>
</reference>
<dbReference type="OrthoDB" id="1425703at2"/>
<dbReference type="EMBL" id="QZWH01000048">
    <property type="protein sequence ID" value="RJT19515.1"/>
    <property type="molecule type" value="Genomic_DNA"/>
</dbReference>
<dbReference type="AlphaFoldDB" id="A0A3A5JL56"/>
<keyword evidence="2" id="KW-1185">Reference proteome</keyword>
<evidence type="ECO:0000313" key="1">
    <source>
        <dbReference type="EMBL" id="RJT19515.1"/>
    </source>
</evidence>
<organism evidence="1 2">
    <name type="scientific">Buttiauxella izardii</name>
    <dbReference type="NCBI Taxonomy" id="82991"/>
    <lineage>
        <taxon>Bacteria</taxon>
        <taxon>Pseudomonadati</taxon>
        <taxon>Pseudomonadota</taxon>
        <taxon>Gammaproteobacteria</taxon>
        <taxon>Enterobacterales</taxon>
        <taxon>Enterobacteriaceae</taxon>
        <taxon>Buttiauxella</taxon>
    </lineage>
</organism>
<comment type="caution">
    <text evidence="1">The sequence shown here is derived from an EMBL/GenBank/DDBJ whole genome shotgun (WGS) entry which is preliminary data.</text>
</comment>
<name>A0A3A5JL56_9ENTR</name>
<gene>
    <name evidence="1" type="ORF">D6029_18555</name>
</gene>
<sequence>MSENSNDFSLPTLLNWIYQQAIEGAAGFDSAEQLARQYLNDYPSPETAVDKLICHESLKNASCSFITGLGGPALLPLSLPVNVSGSWYFQLRMSAAIAIIGGHSVNAPEIQLLAGICLAGDVAISLLCEQLLRQLVARQLAPVAAAALTGSLTSRLCALLSRLLLTSGSGLWIPLIGGLTSGSRGYLTARATGALARQIFICDDFRLFQS</sequence>
<evidence type="ECO:0008006" key="3">
    <source>
        <dbReference type="Google" id="ProtNLM"/>
    </source>
</evidence>
<dbReference type="RefSeq" id="WP_120066196.1">
    <property type="nucleotide sequence ID" value="NZ_QZWH01000048.1"/>
</dbReference>
<proteinExistence type="predicted"/>